<dbReference type="GO" id="GO:0005524">
    <property type="term" value="F:ATP binding"/>
    <property type="evidence" value="ECO:0007669"/>
    <property type="project" value="UniProtKB-KW"/>
</dbReference>
<evidence type="ECO:0000256" key="4">
    <source>
        <dbReference type="ARBA" id="ARBA00023163"/>
    </source>
</evidence>
<dbReference type="SUPFAM" id="SSF52540">
    <property type="entry name" value="P-loop containing nucleoside triphosphate hydrolases"/>
    <property type="match status" value="1"/>
</dbReference>
<dbReference type="KEGG" id="tap:GZ22_16795"/>
<dbReference type="InterPro" id="IPR002197">
    <property type="entry name" value="HTH_Fis"/>
</dbReference>
<keyword evidence="2" id="KW-0067">ATP-binding</keyword>
<evidence type="ECO:0000313" key="8">
    <source>
        <dbReference type="Proteomes" id="UP000027980"/>
    </source>
</evidence>
<reference evidence="7 8" key="1">
    <citation type="submission" date="2014-07" db="EMBL/GenBank/DDBJ databases">
        <title>Complete genome sequence of a moderately halophilic bacterium Terribacillus aidingensis MP602, isolated from Cryptomeria fortunei in Tianmu mountain in China.</title>
        <authorList>
            <person name="Wang Y."/>
            <person name="Lu P."/>
            <person name="Zhang L."/>
        </authorList>
    </citation>
    <scope>NUCLEOTIDE SEQUENCE [LARGE SCALE GENOMIC DNA]</scope>
    <source>
        <strain evidence="7 8">MP602</strain>
    </source>
</reference>
<dbReference type="HOGENOM" id="CLU_000445_8_5_9"/>
<organism evidence="7 8">
    <name type="scientific">Terribacillus saccharophilus</name>
    <dbReference type="NCBI Taxonomy" id="361277"/>
    <lineage>
        <taxon>Bacteria</taxon>
        <taxon>Bacillati</taxon>
        <taxon>Bacillota</taxon>
        <taxon>Bacilli</taxon>
        <taxon>Bacillales</taxon>
        <taxon>Bacillaceae</taxon>
        <taxon>Terribacillus</taxon>
    </lineage>
</organism>
<dbReference type="Proteomes" id="UP000027980">
    <property type="component" value="Chromosome"/>
</dbReference>
<feature type="coiled-coil region" evidence="5">
    <location>
        <begin position="185"/>
        <end position="212"/>
    </location>
</feature>
<dbReference type="PANTHER" id="PTHR32071">
    <property type="entry name" value="TRANSCRIPTIONAL REGULATORY PROTEIN"/>
    <property type="match status" value="1"/>
</dbReference>
<dbReference type="InterPro" id="IPR009057">
    <property type="entry name" value="Homeodomain-like_sf"/>
</dbReference>
<dbReference type="Pfam" id="PF06506">
    <property type="entry name" value="PrpR_N"/>
    <property type="match status" value="1"/>
</dbReference>
<dbReference type="SUPFAM" id="SSF46689">
    <property type="entry name" value="Homeodomain-like"/>
    <property type="match status" value="1"/>
</dbReference>
<dbReference type="AlphaFoldDB" id="A0A075LN33"/>
<dbReference type="Pfam" id="PF25601">
    <property type="entry name" value="AAA_lid_14"/>
    <property type="match status" value="1"/>
</dbReference>
<dbReference type="Gene3D" id="1.10.8.60">
    <property type="match status" value="1"/>
</dbReference>
<dbReference type="PROSITE" id="PS50045">
    <property type="entry name" value="SIGMA54_INTERACT_4"/>
    <property type="match status" value="1"/>
</dbReference>
<proteinExistence type="predicted"/>
<dbReference type="Pfam" id="PF02954">
    <property type="entry name" value="HTH_8"/>
    <property type="match status" value="1"/>
</dbReference>
<evidence type="ECO:0000313" key="7">
    <source>
        <dbReference type="EMBL" id="AIF68125.1"/>
    </source>
</evidence>
<dbReference type="GO" id="GO:0006355">
    <property type="term" value="P:regulation of DNA-templated transcription"/>
    <property type="evidence" value="ECO:0007669"/>
    <property type="project" value="InterPro"/>
</dbReference>
<accession>A0A075LN33</accession>
<evidence type="ECO:0000256" key="2">
    <source>
        <dbReference type="ARBA" id="ARBA00022840"/>
    </source>
</evidence>
<dbReference type="EMBL" id="CP008876">
    <property type="protein sequence ID" value="AIF68125.1"/>
    <property type="molecule type" value="Genomic_DNA"/>
</dbReference>
<dbReference type="InterPro" id="IPR027417">
    <property type="entry name" value="P-loop_NTPase"/>
</dbReference>
<dbReference type="InterPro" id="IPR002078">
    <property type="entry name" value="Sigma_54_int"/>
</dbReference>
<evidence type="ECO:0000256" key="3">
    <source>
        <dbReference type="ARBA" id="ARBA00023015"/>
    </source>
</evidence>
<dbReference type="Gene3D" id="3.40.50.10660">
    <property type="entry name" value="PrpR receptor domain-like"/>
    <property type="match status" value="1"/>
</dbReference>
<keyword evidence="1" id="KW-0547">Nucleotide-binding</keyword>
<name>A0A075LN33_9BACI</name>
<dbReference type="InterPro" id="IPR010524">
    <property type="entry name" value="Sig_transdc_resp-reg_PrpR_N"/>
</dbReference>
<keyword evidence="4" id="KW-0804">Transcription</keyword>
<protein>
    <recommendedName>
        <fullName evidence="6">Sigma-54 factor interaction domain-containing protein</fullName>
    </recommendedName>
</protein>
<dbReference type="GO" id="GO:0043565">
    <property type="term" value="F:sequence-specific DNA binding"/>
    <property type="evidence" value="ECO:0007669"/>
    <property type="project" value="InterPro"/>
</dbReference>
<dbReference type="Gene3D" id="1.10.10.60">
    <property type="entry name" value="Homeodomain-like"/>
    <property type="match status" value="1"/>
</dbReference>
<evidence type="ECO:0000259" key="6">
    <source>
        <dbReference type="PROSITE" id="PS50045"/>
    </source>
</evidence>
<dbReference type="PRINTS" id="PR01590">
    <property type="entry name" value="HTHFIS"/>
</dbReference>
<sequence>MAKGEHMTIKILFIAPYNGLKELVNGMKGNFPNLDIDVLVGDLDEGARFARQTYEQYDLIISRGGTAQFIKQSVPIPVVEVKVSGYDVLKVLTLAEGYPGRTAIVGFSNISEGARTIAALLDLDIKTVEINSSAEVETTLKDLQKEGIKSVIGDTVTIETAKKTGLNGILITSGSEAVSESFQEAIHINELLNRLKEEIQQYKKLLIHEKNAYMLFDSKGNVIEQNQASEQLSEKLGREFEQLKQYALESIQSNNTLSKIVMNNGNAFEVFSSPFKDDLCWIRVTDTISGEQDNQGIRVEDITDRMEMIGSSSKIQTVHEQIKATASHTAPILLIGEKGVGKLTAAKEIHRHSPLFHLPFATILCDAIPSKEWKTKMESILSSNHFGTCYLTNLESLSTDSLKGLLQVLKNRKTGPRILSGIEPDKYELLNQESTTKELLTELAAYAIELPSLKDRIEDIESWAHYLISYHNTEFGGQIVGFRESALSLLKEFDWPGNIDQLNAAIEQLIVETNGYHIEVETTEKVIQNLRDHSKQNVHFPLKGTLEEIEKEIIKAVLKEENYNKSKTASRLGINRSTLWRKLQS</sequence>
<dbReference type="Gene3D" id="3.40.50.300">
    <property type="entry name" value="P-loop containing nucleotide triphosphate hydrolases"/>
    <property type="match status" value="1"/>
</dbReference>
<gene>
    <name evidence="7" type="ORF">GZ22_16795</name>
</gene>
<dbReference type="OrthoDB" id="9771372at2"/>
<evidence type="ECO:0000256" key="5">
    <source>
        <dbReference type="SAM" id="Coils"/>
    </source>
</evidence>
<feature type="domain" description="Sigma-54 factor interaction" evidence="6">
    <location>
        <begin position="308"/>
        <end position="511"/>
    </location>
</feature>
<dbReference type="InterPro" id="IPR058031">
    <property type="entry name" value="AAA_lid_NorR"/>
</dbReference>
<keyword evidence="3" id="KW-0805">Transcription regulation</keyword>
<evidence type="ECO:0000256" key="1">
    <source>
        <dbReference type="ARBA" id="ARBA00022741"/>
    </source>
</evidence>
<dbReference type="Pfam" id="PF14532">
    <property type="entry name" value="Sigma54_activ_2"/>
    <property type="match status" value="1"/>
</dbReference>
<dbReference type="SUPFAM" id="SSF159800">
    <property type="entry name" value="PrpR receptor domain-like"/>
    <property type="match status" value="1"/>
</dbReference>
<dbReference type="GO" id="GO:0000156">
    <property type="term" value="F:phosphorelay response regulator activity"/>
    <property type="evidence" value="ECO:0007669"/>
    <property type="project" value="InterPro"/>
</dbReference>
<keyword evidence="5" id="KW-0175">Coiled coil</keyword>
<dbReference type="Gene3D" id="3.40.50.2300">
    <property type="match status" value="1"/>
</dbReference>